<organism evidence="2 3">
    <name type="scientific">Actinocatenispora sera</name>
    <dbReference type="NCBI Taxonomy" id="390989"/>
    <lineage>
        <taxon>Bacteria</taxon>
        <taxon>Bacillati</taxon>
        <taxon>Actinomycetota</taxon>
        <taxon>Actinomycetes</taxon>
        <taxon>Micromonosporales</taxon>
        <taxon>Micromonosporaceae</taxon>
        <taxon>Actinocatenispora</taxon>
    </lineage>
</organism>
<sequence length="222" mass="23386">MHTQNRPGRVLVVGRSPHVLLDTVDALRALGYAADATNQFDRVLDEYDGAELDVLVFGGMVPADTKQRLRASLLARNPRVVFVQGLAGIPGLVAAQVQAATATEAPADQIGYDPVGRAVQLTLGEARHVTVQAWWMTSFAPPEPRSTTLRVFDGDLGAGAHTVRLPDGVPDIASFAGVTVGAAVRVFTVGEMPHAVTRLAPNTAADDRLPPVDQVSTGHSDG</sequence>
<accession>A0A810LAM4</accession>
<name>A0A810LAM4_9ACTN</name>
<dbReference type="Proteomes" id="UP000680750">
    <property type="component" value="Chromosome"/>
</dbReference>
<keyword evidence="3" id="KW-1185">Reference proteome</keyword>
<dbReference type="KEGG" id="aser:Asera_64970"/>
<evidence type="ECO:0000313" key="3">
    <source>
        <dbReference type="Proteomes" id="UP000680750"/>
    </source>
</evidence>
<dbReference type="RefSeq" id="WP_035298556.1">
    <property type="nucleotide sequence ID" value="NZ_AP023354.1"/>
</dbReference>
<gene>
    <name evidence="2" type="ORF">Asera_64970</name>
</gene>
<evidence type="ECO:0000256" key="1">
    <source>
        <dbReference type="SAM" id="MobiDB-lite"/>
    </source>
</evidence>
<reference evidence="2" key="1">
    <citation type="submission" date="2020-08" db="EMBL/GenBank/DDBJ databases">
        <title>Whole genome shotgun sequence of Actinocatenispora sera NBRC 101916.</title>
        <authorList>
            <person name="Komaki H."/>
            <person name="Tamura T."/>
        </authorList>
    </citation>
    <scope>NUCLEOTIDE SEQUENCE</scope>
    <source>
        <strain evidence="2">NBRC 101916</strain>
    </source>
</reference>
<protein>
    <submittedName>
        <fullName evidence="2">Uncharacterized protein</fullName>
    </submittedName>
</protein>
<dbReference type="EMBL" id="AP023354">
    <property type="protein sequence ID" value="BCJ32389.1"/>
    <property type="molecule type" value="Genomic_DNA"/>
</dbReference>
<evidence type="ECO:0000313" key="2">
    <source>
        <dbReference type="EMBL" id="BCJ32389.1"/>
    </source>
</evidence>
<proteinExistence type="predicted"/>
<dbReference type="AlphaFoldDB" id="A0A810LAM4"/>
<feature type="region of interest" description="Disordered" evidence="1">
    <location>
        <begin position="202"/>
        <end position="222"/>
    </location>
</feature>